<dbReference type="InterPro" id="IPR009057">
    <property type="entry name" value="Homeodomain-like_sf"/>
</dbReference>
<evidence type="ECO:0000256" key="4">
    <source>
        <dbReference type="ARBA" id="ARBA00023159"/>
    </source>
</evidence>
<accession>A0A430J5K0</accession>
<evidence type="ECO:0000256" key="2">
    <source>
        <dbReference type="ARBA" id="ARBA00023015"/>
    </source>
</evidence>
<evidence type="ECO:0000256" key="5">
    <source>
        <dbReference type="ARBA" id="ARBA00023163"/>
    </source>
</evidence>
<dbReference type="PROSITE" id="PS01124">
    <property type="entry name" value="HTH_ARAC_FAMILY_2"/>
    <property type="match status" value="1"/>
</dbReference>
<dbReference type="Gene3D" id="2.60.120.10">
    <property type="entry name" value="Jelly Rolls"/>
    <property type="match status" value="1"/>
</dbReference>
<dbReference type="SUPFAM" id="SSF46689">
    <property type="entry name" value="Homeodomain-like"/>
    <property type="match status" value="1"/>
</dbReference>
<keyword evidence="3" id="KW-0238">DNA-binding</keyword>
<name>A0A430J5K0_9BACL</name>
<evidence type="ECO:0000313" key="7">
    <source>
        <dbReference type="EMBL" id="RTE03055.1"/>
    </source>
</evidence>
<dbReference type="GO" id="GO:0043565">
    <property type="term" value="F:sequence-specific DNA binding"/>
    <property type="evidence" value="ECO:0007669"/>
    <property type="project" value="InterPro"/>
</dbReference>
<proteinExistence type="predicted"/>
<evidence type="ECO:0000256" key="3">
    <source>
        <dbReference type="ARBA" id="ARBA00023125"/>
    </source>
</evidence>
<dbReference type="OrthoDB" id="9803764at2"/>
<evidence type="ECO:0000256" key="1">
    <source>
        <dbReference type="ARBA" id="ARBA00022490"/>
    </source>
</evidence>
<dbReference type="EMBL" id="RXHU01000107">
    <property type="protein sequence ID" value="RTE03055.1"/>
    <property type="molecule type" value="Genomic_DNA"/>
</dbReference>
<reference evidence="7 8" key="1">
    <citation type="submission" date="2018-12" db="EMBL/GenBank/DDBJ databases">
        <title>Bacillus ochoae sp. nov., Paenibacillus whitsoniae sp. nov., Paenibacillus spiritus sp. nov. Isolated from the Mars Exploration Rover during spacecraft assembly.</title>
        <authorList>
            <person name="Seuylemezian A."/>
            <person name="Vaishampayan P."/>
        </authorList>
    </citation>
    <scope>NUCLEOTIDE SEQUENCE [LARGE SCALE GENOMIC DNA]</scope>
    <source>
        <strain evidence="7 8">MER 54</strain>
    </source>
</reference>
<dbReference type="Pfam" id="PF02311">
    <property type="entry name" value="AraC_binding"/>
    <property type="match status" value="1"/>
</dbReference>
<organism evidence="7 8">
    <name type="scientific">Paenibacillus whitsoniae</name>
    <dbReference type="NCBI Taxonomy" id="2496558"/>
    <lineage>
        <taxon>Bacteria</taxon>
        <taxon>Bacillati</taxon>
        <taxon>Bacillota</taxon>
        <taxon>Bacilli</taxon>
        <taxon>Bacillales</taxon>
        <taxon>Paenibacillaceae</taxon>
        <taxon>Paenibacillus</taxon>
    </lineage>
</organism>
<dbReference type="Proteomes" id="UP000276128">
    <property type="component" value="Unassembled WGS sequence"/>
</dbReference>
<dbReference type="InterPro" id="IPR003313">
    <property type="entry name" value="AraC-bd"/>
</dbReference>
<dbReference type="PANTHER" id="PTHR46796:SF13">
    <property type="entry name" value="HTH-TYPE TRANSCRIPTIONAL ACTIVATOR RHAS"/>
    <property type="match status" value="1"/>
</dbReference>
<keyword evidence="5" id="KW-0804">Transcription</keyword>
<keyword evidence="1" id="KW-0963">Cytoplasm</keyword>
<evidence type="ECO:0000313" key="8">
    <source>
        <dbReference type="Proteomes" id="UP000276128"/>
    </source>
</evidence>
<feature type="domain" description="HTH araC/xylS-type" evidence="6">
    <location>
        <begin position="170"/>
        <end position="271"/>
    </location>
</feature>
<sequence length="272" mass="31551">MKETVDLSFFSRVNLELNDLFGKVNCEPNWRWNREHEPFHDFDLWYVWGGEGEVILGGERMQVGQGDCYLFQPGDLASARHNPERPLTVTFIHFNCTESFSQRISLPSRVRFDPADFHELYLDRFIQVRLAAAFGHEEEATLLLRLLLLAYERQAPGNQPFGDPAKRSLRRVMMGVAARIGQNPGRHYSIQELAKEAHLSPRYFSLKWKELMGQTIESYVIQKRIERAAYLLRLGMNVSEVAEALGYRSIYFFSRQFKQVTGTNPSDVLRKT</sequence>
<dbReference type="AlphaFoldDB" id="A0A430J5K0"/>
<dbReference type="InterPro" id="IPR050204">
    <property type="entry name" value="AraC_XylS_family_regulators"/>
</dbReference>
<dbReference type="Pfam" id="PF12833">
    <property type="entry name" value="HTH_18"/>
    <property type="match status" value="1"/>
</dbReference>
<dbReference type="PANTHER" id="PTHR46796">
    <property type="entry name" value="HTH-TYPE TRANSCRIPTIONAL ACTIVATOR RHAS-RELATED"/>
    <property type="match status" value="1"/>
</dbReference>
<keyword evidence="2" id="KW-0805">Transcription regulation</keyword>
<keyword evidence="4" id="KW-0010">Activator</keyword>
<dbReference type="Gene3D" id="1.10.10.60">
    <property type="entry name" value="Homeodomain-like"/>
    <property type="match status" value="2"/>
</dbReference>
<dbReference type="InterPro" id="IPR018062">
    <property type="entry name" value="HTH_AraC-typ_CS"/>
</dbReference>
<dbReference type="InterPro" id="IPR018060">
    <property type="entry name" value="HTH_AraC"/>
</dbReference>
<dbReference type="SUPFAM" id="SSF51215">
    <property type="entry name" value="Regulatory protein AraC"/>
    <property type="match status" value="1"/>
</dbReference>
<evidence type="ECO:0000259" key="6">
    <source>
        <dbReference type="PROSITE" id="PS01124"/>
    </source>
</evidence>
<dbReference type="InterPro" id="IPR014710">
    <property type="entry name" value="RmlC-like_jellyroll"/>
</dbReference>
<protein>
    <submittedName>
        <fullName evidence="7">AraC family transcriptional regulator</fullName>
    </submittedName>
</protein>
<dbReference type="PROSITE" id="PS00041">
    <property type="entry name" value="HTH_ARAC_FAMILY_1"/>
    <property type="match status" value="1"/>
</dbReference>
<gene>
    <name evidence="7" type="ORF">EJQ19_28465</name>
</gene>
<dbReference type="SMART" id="SM00342">
    <property type="entry name" value="HTH_ARAC"/>
    <property type="match status" value="1"/>
</dbReference>
<keyword evidence="8" id="KW-1185">Reference proteome</keyword>
<comment type="caution">
    <text evidence="7">The sequence shown here is derived from an EMBL/GenBank/DDBJ whole genome shotgun (WGS) entry which is preliminary data.</text>
</comment>
<dbReference type="InterPro" id="IPR037923">
    <property type="entry name" value="HTH-like"/>
</dbReference>
<dbReference type="GO" id="GO:0003700">
    <property type="term" value="F:DNA-binding transcription factor activity"/>
    <property type="evidence" value="ECO:0007669"/>
    <property type="project" value="InterPro"/>
</dbReference>